<dbReference type="GO" id="GO:0004984">
    <property type="term" value="F:olfactory receptor activity"/>
    <property type="evidence" value="ECO:0007669"/>
    <property type="project" value="InterPro"/>
</dbReference>
<dbReference type="PANTHER" id="PTHR21137">
    <property type="entry name" value="ODORANT RECEPTOR"/>
    <property type="match status" value="1"/>
</dbReference>
<dbReference type="PANTHER" id="PTHR21137:SF35">
    <property type="entry name" value="ODORANT RECEPTOR 19A-RELATED"/>
    <property type="match status" value="1"/>
</dbReference>
<keyword evidence="8" id="KW-0675">Receptor</keyword>
<evidence type="ECO:0000256" key="1">
    <source>
        <dbReference type="ARBA" id="ARBA00004651"/>
    </source>
</evidence>
<feature type="transmembrane region" description="Helical" evidence="10">
    <location>
        <begin position="42"/>
        <end position="61"/>
    </location>
</feature>
<feature type="transmembrane region" description="Helical" evidence="10">
    <location>
        <begin position="16"/>
        <end position="36"/>
    </location>
</feature>
<dbReference type="GO" id="GO:0007165">
    <property type="term" value="P:signal transduction"/>
    <property type="evidence" value="ECO:0007669"/>
    <property type="project" value="UniProtKB-KW"/>
</dbReference>
<evidence type="ECO:0000256" key="6">
    <source>
        <dbReference type="ARBA" id="ARBA00022989"/>
    </source>
</evidence>
<dbReference type="InterPro" id="IPR004117">
    <property type="entry name" value="7tm6_olfct_rcpt"/>
</dbReference>
<evidence type="ECO:0000256" key="8">
    <source>
        <dbReference type="ARBA" id="ARBA00023170"/>
    </source>
</evidence>
<keyword evidence="4 10" id="KW-0812">Transmembrane</keyword>
<dbReference type="EMBL" id="OD577636">
    <property type="protein sequence ID" value="CAD7450706.1"/>
    <property type="molecule type" value="Genomic_DNA"/>
</dbReference>
<dbReference type="GO" id="GO:0005549">
    <property type="term" value="F:odorant binding"/>
    <property type="evidence" value="ECO:0007669"/>
    <property type="project" value="InterPro"/>
</dbReference>
<evidence type="ECO:0000256" key="9">
    <source>
        <dbReference type="ARBA" id="ARBA00023224"/>
    </source>
</evidence>
<proteinExistence type="predicted"/>
<organism evidence="11">
    <name type="scientific">Timema bartmani</name>
    <dbReference type="NCBI Taxonomy" id="61472"/>
    <lineage>
        <taxon>Eukaryota</taxon>
        <taxon>Metazoa</taxon>
        <taxon>Ecdysozoa</taxon>
        <taxon>Arthropoda</taxon>
        <taxon>Hexapoda</taxon>
        <taxon>Insecta</taxon>
        <taxon>Pterygota</taxon>
        <taxon>Neoptera</taxon>
        <taxon>Polyneoptera</taxon>
        <taxon>Phasmatodea</taxon>
        <taxon>Timematodea</taxon>
        <taxon>Timematoidea</taxon>
        <taxon>Timematidae</taxon>
        <taxon>Timema</taxon>
    </lineage>
</organism>
<dbReference type="GO" id="GO:0005886">
    <property type="term" value="C:plasma membrane"/>
    <property type="evidence" value="ECO:0007669"/>
    <property type="project" value="UniProtKB-SubCell"/>
</dbReference>
<reference evidence="11" key="1">
    <citation type="submission" date="2020-11" db="EMBL/GenBank/DDBJ databases">
        <authorList>
            <person name="Tran Van P."/>
        </authorList>
    </citation>
    <scope>NUCLEOTIDE SEQUENCE</scope>
</reference>
<sequence>MCLLCRELESITSIPMLIEVVFSLVIFCTCGFQLTLAESGQSKAIIIIAFIFFAIPFFVFCKLSTDLALQSAAVAEAAYNMEWYDAPPTFKSSVCVIIARSQRPVALTAGKFNPVTLNTFISVF</sequence>
<dbReference type="Pfam" id="PF02949">
    <property type="entry name" value="7tm_6"/>
    <property type="match status" value="1"/>
</dbReference>
<keyword evidence="3" id="KW-0716">Sensory transduction</keyword>
<keyword evidence="7 10" id="KW-0472">Membrane</keyword>
<evidence type="ECO:0000256" key="2">
    <source>
        <dbReference type="ARBA" id="ARBA00022475"/>
    </source>
</evidence>
<evidence type="ECO:0000256" key="5">
    <source>
        <dbReference type="ARBA" id="ARBA00022725"/>
    </source>
</evidence>
<keyword evidence="5" id="KW-0552">Olfaction</keyword>
<comment type="subcellular location">
    <subcellularLocation>
        <location evidence="1">Cell membrane</location>
        <topology evidence="1">Multi-pass membrane protein</topology>
    </subcellularLocation>
</comment>
<gene>
    <name evidence="11" type="ORF">TBIB3V08_LOCUS12976</name>
</gene>
<protein>
    <submittedName>
        <fullName evidence="11">Uncharacterized protein</fullName>
    </submittedName>
</protein>
<evidence type="ECO:0000256" key="4">
    <source>
        <dbReference type="ARBA" id="ARBA00022692"/>
    </source>
</evidence>
<keyword evidence="9" id="KW-0807">Transducer</keyword>
<evidence type="ECO:0000256" key="3">
    <source>
        <dbReference type="ARBA" id="ARBA00022606"/>
    </source>
</evidence>
<evidence type="ECO:0000313" key="11">
    <source>
        <dbReference type="EMBL" id="CAD7450706.1"/>
    </source>
</evidence>
<accession>A0A7R9FDP9</accession>
<evidence type="ECO:0000256" key="10">
    <source>
        <dbReference type="SAM" id="Phobius"/>
    </source>
</evidence>
<keyword evidence="6 10" id="KW-1133">Transmembrane helix</keyword>
<keyword evidence="2" id="KW-1003">Cell membrane</keyword>
<dbReference type="AlphaFoldDB" id="A0A7R9FDP9"/>
<name>A0A7R9FDP9_9NEOP</name>
<evidence type="ECO:0000256" key="7">
    <source>
        <dbReference type="ARBA" id="ARBA00023136"/>
    </source>
</evidence>